<dbReference type="Pfam" id="PF00395">
    <property type="entry name" value="SLH"/>
    <property type="match status" value="2"/>
</dbReference>
<dbReference type="Proteomes" id="UP000779508">
    <property type="component" value="Unassembled WGS sequence"/>
</dbReference>
<dbReference type="RefSeq" id="WP_216416644.1">
    <property type="nucleotide sequence ID" value="NZ_JAHLQK010000003.1"/>
</dbReference>
<evidence type="ECO:0000256" key="1">
    <source>
        <dbReference type="ARBA" id="ARBA00022737"/>
    </source>
</evidence>
<dbReference type="EMBL" id="JAHLQK010000003">
    <property type="protein sequence ID" value="MBU5676642.1"/>
    <property type="molecule type" value="Genomic_DNA"/>
</dbReference>
<name>A0ABS6G2D2_9FIRM</name>
<feature type="domain" description="SLH" evidence="2">
    <location>
        <begin position="229"/>
        <end position="292"/>
    </location>
</feature>
<reference evidence="3 4" key="1">
    <citation type="submission" date="2021-06" db="EMBL/GenBank/DDBJ databases">
        <authorList>
            <person name="Sun Q."/>
            <person name="Li D."/>
        </authorList>
    </citation>
    <scope>NUCLEOTIDE SEQUENCE [LARGE SCALE GENOMIC DNA]</scope>
    <source>
        <strain evidence="3 4">MSJ-5</strain>
    </source>
</reference>
<evidence type="ECO:0000313" key="3">
    <source>
        <dbReference type="EMBL" id="MBU5676642.1"/>
    </source>
</evidence>
<dbReference type="PROSITE" id="PS51272">
    <property type="entry name" value="SLH"/>
    <property type="match status" value="1"/>
</dbReference>
<protein>
    <submittedName>
        <fullName evidence="3">S-layer homology domain-containing protein</fullName>
    </submittedName>
</protein>
<organism evidence="3 4">
    <name type="scientific">Alkaliphilus flagellatus</name>
    <dbReference type="NCBI Taxonomy" id="2841507"/>
    <lineage>
        <taxon>Bacteria</taxon>
        <taxon>Bacillati</taxon>
        <taxon>Bacillota</taxon>
        <taxon>Clostridia</taxon>
        <taxon>Peptostreptococcales</taxon>
        <taxon>Natronincolaceae</taxon>
        <taxon>Alkaliphilus</taxon>
    </lineage>
</organism>
<sequence length="371" mass="42268">MLKKTICLIIGIVLVLNCQLSVIYSAENPSHEEVEQIIEEVAENKNIPAVILKAIAWKESNYRQFDKNGDPFINYGNIGIMQINKVHKNLDQNLLKNDIKYNIEAGANILLGRWNTMGETIPNSGNMNPQILENWYFPLWAYNGWASKNNPNVSGDKAYQEEIFQLIRTRYNQPVTSVASALLPQKGLPSASLHIQTPEPYNDMSIALNNKENLIVAQLDKPIVSRSGIKRAVFQDIVNHPKKEYIEILYKKNIISGVDNNTFCPDDPITREQAAKIIVEAMDLELISEKVDVKDWENVSTWAKNYISTLYYKDLMLGDNGVIRPQDFLTKEETLLILNRVSEDDIKSDLSSKDFITRGEISEWIVKIIIN</sequence>
<accession>A0ABS6G2D2</accession>
<dbReference type="Pfam" id="PF01464">
    <property type="entry name" value="SLT"/>
    <property type="match status" value="1"/>
</dbReference>
<evidence type="ECO:0000259" key="2">
    <source>
        <dbReference type="PROSITE" id="PS51272"/>
    </source>
</evidence>
<gene>
    <name evidence="3" type="ORF">KQI88_09445</name>
</gene>
<dbReference type="InterPro" id="IPR001119">
    <property type="entry name" value="SLH_dom"/>
</dbReference>
<keyword evidence="4" id="KW-1185">Reference proteome</keyword>
<evidence type="ECO:0000313" key="4">
    <source>
        <dbReference type="Proteomes" id="UP000779508"/>
    </source>
</evidence>
<dbReference type="InterPro" id="IPR008258">
    <property type="entry name" value="Transglycosylase_SLT_dom_1"/>
</dbReference>
<comment type="caution">
    <text evidence="3">The sequence shown here is derived from an EMBL/GenBank/DDBJ whole genome shotgun (WGS) entry which is preliminary data.</text>
</comment>
<keyword evidence="1" id="KW-0677">Repeat</keyword>
<proteinExistence type="predicted"/>